<evidence type="ECO:0000259" key="2">
    <source>
        <dbReference type="Pfam" id="PF14403"/>
    </source>
</evidence>
<dbReference type="STRING" id="563176.SAMN04488090_3637"/>
<evidence type="ECO:0000259" key="1">
    <source>
        <dbReference type="Pfam" id="PF04168"/>
    </source>
</evidence>
<dbReference type="OrthoDB" id="9803842at2"/>
<dbReference type="Pfam" id="PF04168">
    <property type="entry name" value="Alpha-E"/>
    <property type="match status" value="1"/>
</dbReference>
<dbReference type="PANTHER" id="PTHR34595">
    <property type="entry name" value="BLR5612 PROTEIN"/>
    <property type="match status" value="1"/>
</dbReference>
<dbReference type="SUPFAM" id="SSF56059">
    <property type="entry name" value="Glutathione synthetase ATP-binding domain-like"/>
    <property type="match status" value="1"/>
</dbReference>
<dbReference type="Pfam" id="PF14403">
    <property type="entry name" value="CP_ATPgrasp_2"/>
    <property type="match status" value="1"/>
</dbReference>
<dbReference type="EMBL" id="FNGS01000007">
    <property type="protein sequence ID" value="SDM53910.1"/>
    <property type="molecule type" value="Genomic_DNA"/>
</dbReference>
<dbReference type="AlphaFoldDB" id="A0A1G9U1I8"/>
<dbReference type="Gene3D" id="3.30.1490.270">
    <property type="match status" value="1"/>
</dbReference>
<evidence type="ECO:0000313" key="3">
    <source>
        <dbReference type="EMBL" id="SDM53910.1"/>
    </source>
</evidence>
<dbReference type="Gene3D" id="3.40.50.11290">
    <property type="match status" value="1"/>
</dbReference>
<feature type="domain" description="DUF403" evidence="1">
    <location>
        <begin position="510"/>
        <end position="829"/>
    </location>
</feature>
<proteinExistence type="predicted"/>
<dbReference type="Proteomes" id="UP000198901">
    <property type="component" value="Unassembled WGS sequence"/>
</dbReference>
<dbReference type="InterPro" id="IPR051680">
    <property type="entry name" value="ATP-dep_Glu-Cys_Ligase-2"/>
</dbReference>
<accession>A0A1G9U1I8</accession>
<name>A0A1G9U1I8_9BACT</name>
<evidence type="ECO:0000313" key="4">
    <source>
        <dbReference type="Proteomes" id="UP000198901"/>
    </source>
</evidence>
<dbReference type="InterPro" id="IPR007296">
    <property type="entry name" value="DUF403"/>
</dbReference>
<sequence length="849" mass="96456">MVAEITKDLLDAYRKEISSYDEVLDAGGAFKPHWKKLFSSLGAMGMDELKNRNQEIKNKIRENGVTYNVYESPDGMNRPWKLDPIPFLIEQKEWQGISKGLQQRAVLLDLILRDIYGERKLIKDQVLPAELVFGNSGFLRPCQDVKLPTQNQLVMYAADMARGPDGRMWILDNRTQSPSGSGYTLENRVIVSKVMSDMAKDMYISRLSPFFTHAQQSIFKVFKEKTESLNVVYLTPGPANETYFEHAYLASYLGYTLVLGDDLVVKNGHVFIKSIDGLKRVDVIVRRVDDEWCDPLELREDSRLGVPGLLEAMRKGNVMVINPPGASVLENNAFNAFLPSACRYFLNEELQLPSVATWWCGQEKELRFVLENLPRLIIKKANRKQVFRSVYGRELSAEKLAELKKQILNNPAEYVAQEEVSFSTTPAFVDDRIEPRFAAIRAFLTATPNGYQVMQGGLTRSSPLKDRFTFSNQYGGVAKDTWIVSNEAEIIRDRIVLPALTPHVNALSSLPSRSAENMFWAGRYSERSMAAATFLTITLNALNFQRNFGNTNKSQHIDILLKSLSHLMQVEPGFLGEEGEEYLKDPYPVVLDMISNGEKPGTIVSSTESFLRAMISVREKWNLVTWRIIDLIENITNKFKNPGADLQKSLDKLQTRLFTFYGIVVESVPRTNGYYLFEAGKLIERILSKIVILRSVFSQKTDRFIENELLEAVLMNHFALVHYRSAYRSNLETEYVLDMVLLDKQIPSSLVSLLDSLSYCLTQLPATDDRLSAAQKAVLSASTRIKLVDIHEVSRPEHRTMHYVRLDQVLSEVYDSVLSVSDHTTNLYFNHTSTQHSLNESIPGPEDEV</sequence>
<feature type="domain" description="Circularly permuted ATP-grasp type 2" evidence="2">
    <location>
        <begin position="86"/>
        <end position="461"/>
    </location>
</feature>
<gene>
    <name evidence="3" type="ORF">SAMN04488090_3637</name>
</gene>
<dbReference type="RefSeq" id="WP_093205532.1">
    <property type="nucleotide sequence ID" value="NZ_FNGS01000007.1"/>
</dbReference>
<keyword evidence="4" id="KW-1185">Reference proteome</keyword>
<reference evidence="3 4" key="1">
    <citation type="submission" date="2016-10" db="EMBL/GenBank/DDBJ databases">
        <authorList>
            <person name="de Groot N.N."/>
        </authorList>
    </citation>
    <scope>NUCLEOTIDE SEQUENCE [LARGE SCALE GENOMIC DNA]</scope>
    <source>
        <strain evidence="3 4">DSM 21668</strain>
    </source>
</reference>
<organism evidence="3 4">
    <name type="scientific">Siphonobacter aquaeclarae</name>
    <dbReference type="NCBI Taxonomy" id="563176"/>
    <lineage>
        <taxon>Bacteria</taxon>
        <taxon>Pseudomonadati</taxon>
        <taxon>Bacteroidota</taxon>
        <taxon>Cytophagia</taxon>
        <taxon>Cytophagales</taxon>
        <taxon>Cytophagaceae</taxon>
        <taxon>Siphonobacter</taxon>
    </lineage>
</organism>
<dbReference type="PANTHER" id="PTHR34595:SF2">
    <property type="entry name" value="BLR2978 PROTEIN"/>
    <property type="match status" value="1"/>
</dbReference>
<dbReference type="InterPro" id="IPR025841">
    <property type="entry name" value="CP_ATPgrasp_2"/>
</dbReference>
<protein>
    <submittedName>
        <fullName evidence="3">Uncharacterized conserved protein, circularly permuted ATPgrasp superfamily</fullName>
    </submittedName>
</protein>